<evidence type="ECO:0000313" key="12">
    <source>
        <dbReference type="Proteomes" id="UP000215914"/>
    </source>
</evidence>
<dbReference type="EMBL" id="MNCJ02000319">
    <property type="protein sequence ID" value="KAF5808497.1"/>
    <property type="molecule type" value="Genomic_DNA"/>
</dbReference>
<dbReference type="SUPFAM" id="SSF50249">
    <property type="entry name" value="Nucleic acid-binding proteins"/>
    <property type="match status" value="3"/>
</dbReference>
<evidence type="ECO:0000256" key="4">
    <source>
        <dbReference type="ARBA" id="ARBA00022833"/>
    </source>
</evidence>
<dbReference type="GO" id="GO:0003684">
    <property type="term" value="F:damaged DNA binding"/>
    <property type="evidence" value="ECO:0000318"/>
    <property type="project" value="GO_Central"/>
</dbReference>
<gene>
    <name evidence="11" type="ORF">HannXRQ_Chr08g0228831</name>
    <name evidence="10" type="ORF">HanXRQr2_Chr04g0146061</name>
</gene>
<feature type="compositionally biased region" description="Basic and acidic residues" evidence="6">
    <location>
        <begin position="514"/>
        <end position="523"/>
    </location>
</feature>
<feature type="domain" description="Replication protein A 70 kDa DNA-binding subunit B/D first OB fold" evidence="8">
    <location>
        <begin position="64"/>
        <end position="151"/>
    </location>
</feature>
<feature type="domain" description="Replication factor A C-terminal" evidence="9">
    <location>
        <begin position="327"/>
        <end position="415"/>
    </location>
</feature>
<dbReference type="GO" id="GO:0000724">
    <property type="term" value="P:double-strand break repair via homologous recombination"/>
    <property type="evidence" value="ECO:0000318"/>
    <property type="project" value="GO_Central"/>
</dbReference>
<keyword evidence="12" id="KW-1185">Reference proteome</keyword>
<reference evidence="10" key="1">
    <citation type="journal article" date="2017" name="Nature">
        <title>The sunflower genome provides insights into oil metabolism, flowering and Asterid evolution.</title>
        <authorList>
            <person name="Badouin H."/>
            <person name="Gouzy J."/>
            <person name="Grassa C.J."/>
            <person name="Murat F."/>
            <person name="Staton S.E."/>
            <person name="Cottret L."/>
            <person name="Lelandais-Briere C."/>
            <person name="Owens G.L."/>
            <person name="Carrere S."/>
            <person name="Mayjonade B."/>
            <person name="Legrand L."/>
            <person name="Gill N."/>
            <person name="Kane N.C."/>
            <person name="Bowers J.E."/>
            <person name="Hubner S."/>
            <person name="Bellec A."/>
            <person name="Berard A."/>
            <person name="Berges H."/>
            <person name="Blanchet N."/>
            <person name="Boniface M.C."/>
            <person name="Brunel D."/>
            <person name="Catrice O."/>
            <person name="Chaidir N."/>
            <person name="Claudel C."/>
            <person name="Donnadieu C."/>
            <person name="Faraut T."/>
            <person name="Fievet G."/>
            <person name="Helmstetter N."/>
            <person name="King M."/>
            <person name="Knapp S.J."/>
            <person name="Lai Z."/>
            <person name="Le Paslier M.C."/>
            <person name="Lippi Y."/>
            <person name="Lorenzon L."/>
            <person name="Mandel J.R."/>
            <person name="Marage G."/>
            <person name="Marchand G."/>
            <person name="Marquand E."/>
            <person name="Bret-Mestries E."/>
            <person name="Morien E."/>
            <person name="Nambeesan S."/>
            <person name="Nguyen T."/>
            <person name="Pegot-Espagnet P."/>
            <person name="Pouilly N."/>
            <person name="Raftis F."/>
            <person name="Sallet E."/>
            <person name="Schiex T."/>
            <person name="Thomas J."/>
            <person name="Vandecasteele C."/>
            <person name="Vares D."/>
            <person name="Vear F."/>
            <person name="Vautrin S."/>
            <person name="Crespi M."/>
            <person name="Mangin B."/>
            <person name="Burke J.M."/>
            <person name="Salse J."/>
            <person name="Munos S."/>
            <person name="Vincourt P."/>
            <person name="Rieseberg L.H."/>
            <person name="Langlade N.B."/>
        </authorList>
    </citation>
    <scope>NUCLEOTIDE SEQUENCE</scope>
    <source>
        <tissue evidence="10">Leaves</tissue>
    </source>
</reference>
<feature type="chain" id="PRO_5012400176" evidence="7">
    <location>
        <begin position="20"/>
        <end position="537"/>
    </location>
</feature>
<dbReference type="CDD" id="cd04480">
    <property type="entry name" value="RPA1_DBD_A_like"/>
    <property type="match status" value="1"/>
</dbReference>
<dbReference type="GO" id="GO:0043047">
    <property type="term" value="F:single-stranded telomeric DNA binding"/>
    <property type="evidence" value="ECO:0000318"/>
    <property type="project" value="GO_Central"/>
</dbReference>
<feature type="signal peptide" evidence="7">
    <location>
        <begin position="1"/>
        <end position="19"/>
    </location>
</feature>
<evidence type="ECO:0000256" key="5">
    <source>
        <dbReference type="ARBA" id="ARBA00023125"/>
    </source>
</evidence>
<dbReference type="InParanoid" id="A0A251U7B0"/>
<protein>
    <submittedName>
        <fullName evidence="10">Nucleic acid-binding, replication factor A</fullName>
    </submittedName>
    <submittedName>
        <fullName evidence="11">Putative nucleic acid-binding, OB-fold protein</fullName>
    </submittedName>
</protein>
<dbReference type="CDD" id="cd04476">
    <property type="entry name" value="RPA1_DBD_C"/>
    <property type="match status" value="1"/>
</dbReference>
<dbReference type="InterPro" id="IPR047192">
    <property type="entry name" value="Euk_RPA1_DBD_C"/>
</dbReference>
<reference evidence="11" key="2">
    <citation type="submission" date="2017-02" db="EMBL/GenBank/DDBJ databases">
        <title>Sunflower complete genome.</title>
        <authorList>
            <person name="Langlade N."/>
            <person name="Munos S."/>
        </authorList>
    </citation>
    <scope>NUCLEOTIDE SEQUENCE [LARGE SCALE GENOMIC DNA]</scope>
    <source>
        <tissue evidence="11">Leaves</tissue>
    </source>
</reference>
<sequence>MSSLLASLLLLVDPFLVMISEFQVHIQPCYSTNMSSSLNMNTSGSGVGCQMALADLREGSTGPITVMVCRKWDVTSVNGRYMSTDYVVSDKKGGVMHCTARNNIAHYFFDKLKEGGIYLLKGFTVQNTDQYRILKDNPFVIGLNGSTIVKKVDDASGSFTGYPFLLTAFEDLQPTEGKFFVDVVGYVTEVGPQSVKASGARTVEFNLTNERKRGVRVTLWGQLGDAMLKKKEQNPAVYSIILTSMSAKFHLGALGLSSSSSTMIIDSPEVPALQTFKTSISCVAVGDTSDPITEDVVCVGTLQELVDRVRADKSKKKVILFRNVVEITSIRTKNSWYLFACSGSKCRKGLTREAGYFICKACESKVDYPRTRFRIQADVTDGTMSTVVVLFDEAAEQLVKRTARSLVEEQLKDTSIDAPILPSALAALIGTKHTFEIKSHTYYHFGDYESFTCAKIVGPDMDDADKSIDTVANGLGATPSGSLKRGSNLSPLTPVTGRKLRKFCVEDSDEDDDGVRVDRKDVTDVLDDGRDDQEGSC</sequence>
<dbReference type="GO" id="GO:0006289">
    <property type="term" value="P:nucleotide-excision repair"/>
    <property type="evidence" value="ECO:0000318"/>
    <property type="project" value="GO_Central"/>
</dbReference>
<dbReference type="GO" id="GO:0007004">
    <property type="term" value="P:telomere maintenance via telomerase"/>
    <property type="evidence" value="ECO:0000318"/>
    <property type="project" value="GO_Central"/>
</dbReference>
<evidence type="ECO:0000256" key="6">
    <source>
        <dbReference type="SAM" id="MobiDB-lite"/>
    </source>
</evidence>
<feature type="region of interest" description="Disordered" evidence="6">
    <location>
        <begin position="507"/>
        <end position="537"/>
    </location>
</feature>
<dbReference type="STRING" id="4232.A0A251U7B0"/>
<evidence type="ECO:0000313" key="11">
    <source>
        <dbReference type="EMBL" id="OTG18969.1"/>
    </source>
</evidence>
<evidence type="ECO:0000313" key="10">
    <source>
        <dbReference type="EMBL" id="KAF5808497.1"/>
    </source>
</evidence>
<dbReference type="PANTHER" id="PTHR47165">
    <property type="entry name" value="OS03G0429900 PROTEIN"/>
    <property type="match status" value="1"/>
</dbReference>
<dbReference type="GO" id="GO:0051321">
    <property type="term" value="P:meiotic cell cycle"/>
    <property type="evidence" value="ECO:0000318"/>
    <property type="project" value="GO_Central"/>
</dbReference>
<dbReference type="Gramene" id="mRNA:HanXRQr2_Chr04g0146061">
    <property type="protein sequence ID" value="mRNA:HanXRQr2_Chr04g0146061"/>
    <property type="gene ID" value="HanXRQr2_Chr04g0146061"/>
</dbReference>
<keyword evidence="3" id="KW-0863">Zinc-finger</keyword>
<keyword evidence="2" id="KW-0479">Metal-binding</keyword>
<dbReference type="GO" id="GO:0005662">
    <property type="term" value="C:DNA replication factor A complex"/>
    <property type="evidence" value="ECO:0000318"/>
    <property type="project" value="GO_Central"/>
</dbReference>
<comment type="similarity">
    <text evidence="1">Belongs to the replication factor A protein 1 family.</text>
</comment>
<evidence type="ECO:0000256" key="2">
    <source>
        <dbReference type="ARBA" id="ARBA00022723"/>
    </source>
</evidence>
<dbReference type="PANTHER" id="PTHR47165:SF4">
    <property type="entry name" value="OS03G0429900 PROTEIN"/>
    <property type="match status" value="1"/>
</dbReference>
<evidence type="ECO:0000259" key="8">
    <source>
        <dbReference type="Pfam" id="PF02721"/>
    </source>
</evidence>
<dbReference type="Pfam" id="PF08646">
    <property type="entry name" value="Rep_fac-A_C"/>
    <property type="match status" value="1"/>
</dbReference>
<dbReference type="OMA" id="DYLEWQT"/>
<evidence type="ECO:0000256" key="3">
    <source>
        <dbReference type="ARBA" id="ARBA00022771"/>
    </source>
</evidence>
<accession>A0A251U7B0</accession>
<dbReference type="InterPro" id="IPR003871">
    <property type="entry name" value="RFA1B/D_OB_1st"/>
</dbReference>
<keyword evidence="5" id="KW-0238">DNA-binding</keyword>
<dbReference type="GO" id="GO:0008270">
    <property type="term" value="F:zinc ion binding"/>
    <property type="evidence" value="ECO:0007669"/>
    <property type="project" value="UniProtKB-KW"/>
</dbReference>
<keyword evidence="7" id="KW-0732">Signal</keyword>
<reference evidence="10" key="3">
    <citation type="submission" date="2020-06" db="EMBL/GenBank/DDBJ databases">
        <title>Helianthus annuus Genome sequencing and assembly Release 2.</title>
        <authorList>
            <person name="Gouzy J."/>
            <person name="Langlade N."/>
            <person name="Munos S."/>
        </authorList>
    </citation>
    <scope>NUCLEOTIDE SEQUENCE</scope>
    <source>
        <tissue evidence="10">Leaves</tissue>
    </source>
</reference>
<dbReference type="EMBL" id="CM007897">
    <property type="protein sequence ID" value="OTG18969.1"/>
    <property type="molecule type" value="Genomic_DNA"/>
</dbReference>
<proteinExistence type="inferred from homology"/>
<dbReference type="Gene3D" id="2.40.50.140">
    <property type="entry name" value="Nucleic acid-binding proteins"/>
    <property type="match status" value="3"/>
</dbReference>
<dbReference type="Proteomes" id="UP000215914">
    <property type="component" value="Chromosome 8"/>
</dbReference>
<keyword evidence="4" id="KW-0862">Zinc</keyword>
<dbReference type="AlphaFoldDB" id="A0A251U7B0"/>
<name>A0A251U7B0_HELAN</name>
<evidence type="ECO:0000256" key="1">
    <source>
        <dbReference type="ARBA" id="ARBA00005690"/>
    </source>
</evidence>
<organism evidence="11 12">
    <name type="scientific">Helianthus annuus</name>
    <name type="common">Common sunflower</name>
    <dbReference type="NCBI Taxonomy" id="4232"/>
    <lineage>
        <taxon>Eukaryota</taxon>
        <taxon>Viridiplantae</taxon>
        <taxon>Streptophyta</taxon>
        <taxon>Embryophyta</taxon>
        <taxon>Tracheophyta</taxon>
        <taxon>Spermatophyta</taxon>
        <taxon>Magnoliopsida</taxon>
        <taxon>eudicotyledons</taxon>
        <taxon>Gunneridae</taxon>
        <taxon>Pentapetalae</taxon>
        <taxon>asterids</taxon>
        <taxon>campanulids</taxon>
        <taxon>Asterales</taxon>
        <taxon>Asteraceae</taxon>
        <taxon>Asteroideae</taxon>
        <taxon>Heliantheae alliance</taxon>
        <taxon>Heliantheae</taxon>
        <taxon>Helianthus</taxon>
    </lineage>
</organism>
<evidence type="ECO:0000259" key="9">
    <source>
        <dbReference type="Pfam" id="PF08646"/>
    </source>
</evidence>
<dbReference type="GO" id="GO:0006260">
    <property type="term" value="P:DNA replication"/>
    <property type="evidence" value="ECO:0000318"/>
    <property type="project" value="GO_Central"/>
</dbReference>
<dbReference type="InterPro" id="IPR013955">
    <property type="entry name" value="Rep_factor-A_C"/>
</dbReference>
<evidence type="ECO:0000256" key="7">
    <source>
        <dbReference type="SAM" id="SignalP"/>
    </source>
</evidence>
<dbReference type="InterPro" id="IPR012340">
    <property type="entry name" value="NA-bd_OB-fold"/>
</dbReference>
<dbReference type="Pfam" id="PF02721">
    <property type="entry name" value="DUF223"/>
    <property type="match status" value="1"/>
</dbReference>